<evidence type="ECO:0000256" key="2">
    <source>
        <dbReference type="ARBA" id="ARBA00022490"/>
    </source>
</evidence>
<dbReference type="PANTHER" id="PTHR21584:SF10">
    <property type="entry name" value="G2 AND S PHASE-EXPRESSED PROTEIN 1"/>
    <property type="match status" value="1"/>
</dbReference>
<dbReference type="STRING" id="32473.ENSXCOP00000020920"/>
<evidence type="ECO:0000313" key="8">
    <source>
        <dbReference type="Proteomes" id="UP000261380"/>
    </source>
</evidence>
<evidence type="ECO:0000256" key="4">
    <source>
        <dbReference type="ARBA" id="ARBA00023212"/>
    </source>
</evidence>
<evidence type="ECO:0000256" key="5">
    <source>
        <dbReference type="SAM" id="MobiDB-lite"/>
    </source>
</evidence>
<feature type="domain" description="G2 and S phase-expressed protein 1 N-terminal" evidence="6">
    <location>
        <begin position="11"/>
        <end position="142"/>
    </location>
</feature>
<evidence type="ECO:0000256" key="1">
    <source>
        <dbReference type="ARBA" id="ARBA00004245"/>
    </source>
</evidence>
<reference evidence="7" key="2">
    <citation type="submission" date="2025-09" db="UniProtKB">
        <authorList>
            <consortium name="Ensembl"/>
        </authorList>
    </citation>
    <scope>IDENTIFICATION</scope>
</reference>
<evidence type="ECO:0000256" key="3">
    <source>
        <dbReference type="ARBA" id="ARBA00022553"/>
    </source>
</evidence>
<evidence type="ECO:0000313" key="7">
    <source>
        <dbReference type="Ensembl" id="ENSXCOP00000020920.1"/>
    </source>
</evidence>
<organism evidence="7 8">
    <name type="scientific">Xiphophorus couchianus</name>
    <name type="common">Monterrey platyfish</name>
    <dbReference type="NCBI Taxonomy" id="32473"/>
    <lineage>
        <taxon>Eukaryota</taxon>
        <taxon>Metazoa</taxon>
        <taxon>Chordata</taxon>
        <taxon>Craniata</taxon>
        <taxon>Vertebrata</taxon>
        <taxon>Euteleostomi</taxon>
        <taxon>Actinopterygii</taxon>
        <taxon>Neopterygii</taxon>
        <taxon>Teleostei</taxon>
        <taxon>Neoteleostei</taxon>
        <taxon>Acanthomorphata</taxon>
        <taxon>Ovalentaria</taxon>
        <taxon>Atherinomorphae</taxon>
        <taxon>Cyprinodontiformes</taxon>
        <taxon>Poeciliidae</taxon>
        <taxon>Poeciliinae</taxon>
        <taxon>Xiphophorus</taxon>
    </lineage>
</organism>
<reference evidence="7" key="1">
    <citation type="submission" date="2025-08" db="UniProtKB">
        <authorList>
            <consortium name="Ensembl"/>
        </authorList>
    </citation>
    <scope>IDENTIFICATION</scope>
</reference>
<dbReference type="InterPro" id="IPR026657">
    <property type="entry name" value="DDA3/GTSE-1"/>
</dbReference>
<dbReference type="InterPro" id="IPR032768">
    <property type="entry name" value="GTSE1_N"/>
</dbReference>
<dbReference type="Ensembl" id="ENSXCOT00000021177.1">
    <property type="protein sequence ID" value="ENSXCOP00000020920.1"/>
    <property type="gene ID" value="ENSXCOG00000015662.1"/>
</dbReference>
<evidence type="ECO:0000259" key="6">
    <source>
        <dbReference type="Pfam" id="PF15259"/>
    </source>
</evidence>
<dbReference type="GO" id="GO:0005881">
    <property type="term" value="C:cytoplasmic microtubule"/>
    <property type="evidence" value="ECO:0007669"/>
    <property type="project" value="TreeGrafter"/>
</dbReference>
<sequence length="323" mass="35000">MRFPSLFSPCNEKFDFDVSLSKGEEEDDDEVFVGHTEQCVSTDVSSQPEEGGGDVQAVWTPLTADQLEAVCEEAHRLASQLQCREPHVQNTNTTHTASDVDMNSMATTEEFIQDTEVKLGLLDHTASSLSPIKRQTFCVQDSPLQQLPPAVQHHLLRGSSSSRPAARLVTSSPMVGARLQARPALLGKTANSTLHAPSGPAPSSVRREPSLSRPRRSTLSASAEPLSSRTGFRSQPTQAKKPPDAEQAKAARSTPLKRAESTPVQPTPPKRTGSVGATCSVRLQSGVKTRSKPRGLVHPTSNMADNAEGENIRWAFRLMFCQL</sequence>
<keyword evidence="4" id="KW-0206">Cytoskeleton</keyword>
<dbReference type="GeneTree" id="ENSGT00940000154189"/>
<dbReference type="GO" id="GO:0008017">
    <property type="term" value="F:microtubule binding"/>
    <property type="evidence" value="ECO:0007669"/>
    <property type="project" value="TreeGrafter"/>
</dbReference>
<feature type="compositionally biased region" description="Polar residues" evidence="5">
    <location>
        <begin position="225"/>
        <end position="238"/>
    </location>
</feature>
<keyword evidence="8" id="KW-1185">Reference proteome</keyword>
<dbReference type="AlphaFoldDB" id="A0A3B5MBG9"/>
<feature type="region of interest" description="Disordered" evidence="5">
    <location>
        <begin position="190"/>
        <end position="276"/>
    </location>
</feature>
<protein>
    <recommendedName>
        <fullName evidence="6">G2 and S phase-expressed protein 1 N-terminal domain-containing protein</fullName>
    </recommendedName>
</protein>
<keyword evidence="3" id="KW-0597">Phosphoprotein</keyword>
<dbReference type="Proteomes" id="UP000261380">
    <property type="component" value="Unplaced"/>
</dbReference>
<comment type="subcellular location">
    <subcellularLocation>
        <location evidence="1">Cytoplasm</location>
        <location evidence="1">Cytoskeleton</location>
    </subcellularLocation>
</comment>
<keyword evidence="2" id="KW-0963">Cytoplasm</keyword>
<dbReference type="PANTHER" id="PTHR21584">
    <property type="entry name" value="DIFFERENTIAL DISPLAY AND ACTIVATED BY P53 DDA3 /G2 S PHASE EXPRESSED 1"/>
    <property type="match status" value="1"/>
</dbReference>
<proteinExistence type="predicted"/>
<dbReference type="Pfam" id="PF15259">
    <property type="entry name" value="GTSE1_N"/>
    <property type="match status" value="1"/>
</dbReference>
<name>A0A3B5MBG9_9TELE</name>
<accession>A0A3B5MBG9</accession>